<comment type="caution">
    <text evidence="1">The sequence shown here is derived from an EMBL/GenBank/DDBJ whole genome shotgun (WGS) entry which is preliminary data.</text>
</comment>
<protein>
    <submittedName>
        <fullName evidence="1">Uncharacterized protein</fullName>
    </submittedName>
</protein>
<organism evidence="1 2">
    <name type="scientific">Hygrophoropsis aurantiaca</name>
    <dbReference type="NCBI Taxonomy" id="72124"/>
    <lineage>
        <taxon>Eukaryota</taxon>
        <taxon>Fungi</taxon>
        <taxon>Dikarya</taxon>
        <taxon>Basidiomycota</taxon>
        <taxon>Agaricomycotina</taxon>
        <taxon>Agaricomycetes</taxon>
        <taxon>Agaricomycetidae</taxon>
        <taxon>Boletales</taxon>
        <taxon>Coniophorineae</taxon>
        <taxon>Hygrophoropsidaceae</taxon>
        <taxon>Hygrophoropsis</taxon>
    </lineage>
</organism>
<dbReference type="EMBL" id="MU267600">
    <property type="protein sequence ID" value="KAH7915453.1"/>
    <property type="molecule type" value="Genomic_DNA"/>
</dbReference>
<dbReference type="Proteomes" id="UP000790377">
    <property type="component" value="Unassembled WGS sequence"/>
</dbReference>
<proteinExistence type="predicted"/>
<name>A0ACB8AR14_9AGAM</name>
<evidence type="ECO:0000313" key="1">
    <source>
        <dbReference type="EMBL" id="KAH7915453.1"/>
    </source>
</evidence>
<accession>A0ACB8AR14</accession>
<sequence length="89" mass="10176">MLIRFPRALLLNFSLTGPDLFIANYGAVCSPYVVGYVLYSHVVFMSLPRPLQGWVTQRPLLRRRLWICAHLSMAEVIWISWLLNGAANT</sequence>
<evidence type="ECO:0000313" key="2">
    <source>
        <dbReference type="Proteomes" id="UP000790377"/>
    </source>
</evidence>
<gene>
    <name evidence="1" type="ORF">BJ138DRAFT_1141775</name>
</gene>
<reference evidence="1" key="1">
    <citation type="journal article" date="2021" name="New Phytol.">
        <title>Evolutionary innovations through gain and loss of genes in the ectomycorrhizal Boletales.</title>
        <authorList>
            <person name="Wu G."/>
            <person name="Miyauchi S."/>
            <person name="Morin E."/>
            <person name="Kuo A."/>
            <person name="Drula E."/>
            <person name="Varga T."/>
            <person name="Kohler A."/>
            <person name="Feng B."/>
            <person name="Cao Y."/>
            <person name="Lipzen A."/>
            <person name="Daum C."/>
            <person name="Hundley H."/>
            <person name="Pangilinan J."/>
            <person name="Johnson J."/>
            <person name="Barry K."/>
            <person name="LaButti K."/>
            <person name="Ng V."/>
            <person name="Ahrendt S."/>
            <person name="Min B."/>
            <person name="Choi I.G."/>
            <person name="Park H."/>
            <person name="Plett J.M."/>
            <person name="Magnuson J."/>
            <person name="Spatafora J.W."/>
            <person name="Nagy L.G."/>
            <person name="Henrissat B."/>
            <person name="Grigoriev I.V."/>
            <person name="Yang Z.L."/>
            <person name="Xu J."/>
            <person name="Martin F.M."/>
        </authorList>
    </citation>
    <scope>NUCLEOTIDE SEQUENCE</scope>
    <source>
        <strain evidence="1">ATCC 28755</strain>
    </source>
</reference>
<keyword evidence="2" id="KW-1185">Reference proteome</keyword>